<dbReference type="AlphaFoldDB" id="A0A4Q4PX45"/>
<sequence>MSSITPQSFVDDGGSFTKRIPRGLDQRYVARWIARSKSETSAYTGSFIDDGADMQLPPGVAPGFGPIDTRFYKQKKRKESRDGVETVWNDDVQKAISGDIQRNLEKIRGLGGLEVKRTDRDGYQDKKPRDQEKAKKDTVTVPMPPQWGTFVIKADDGRIIVVDKDGEFDSGPQKALSEQPKHWVKAASTVESASLAKGLVPHSTPMHRMSSRQTKERSKQKQKQKSGTEKSMRNNKSRRSHLSSSKTLTPISESEYEEGYLHSDGEDMGSPTGFMMTGGASGWPSSRATSVAPTAVSVSDAYEYIVPGSPVKAISKGFRYVRPRSQDYKDIVPASNSWIEKKVSPDILSVKGDTKVLSEASWDGGQFESAWKVASPSHSCKSHRSTHTSNKSPKSKNDSDSASGKSHTTYKASTVEDASGEEDYIATGWGGSVKSTGTQGWGRDQNNNERSSSSKKEDRESAWTSSANTPHPHTWAGVGSKSSSERSWSKRPKATDNASWTGVESPTFQRIANSPTSVHFGSPTLPSGDTTWDGLERNKSTSEVGVVDTGSEHASLGRQSRVSSLQSARRSHGSHDTRRSHRSSKHVHTTGWEDGQAGWAGGSQTSHLSRHSQQPDDAPIWPGSRAISEQSWSSQKARVDDDSGGQWGGADQDVGKYANGYDEDNATYLNDNWNGVPVRVGSRAGSKSPRQSSAATGWV</sequence>
<protein>
    <submittedName>
        <fullName evidence="2">Uncharacterized protein</fullName>
    </submittedName>
</protein>
<organism evidence="2 3">
    <name type="scientific">Alternaria arborescens</name>
    <dbReference type="NCBI Taxonomy" id="156630"/>
    <lineage>
        <taxon>Eukaryota</taxon>
        <taxon>Fungi</taxon>
        <taxon>Dikarya</taxon>
        <taxon>Ascomycota</taxon>
        <taxon>Pezizomycotina</taxon>
        <taxon>Dothideomycetes</taxon>
        <taxon>Pleosporomycetidae</taxon>
        <taxon>Pleosporales</taxon>
        <taxon>Pleosporineae</taxon>
        <taxon>Pleosporaceae</taxon>
        <taxon>Alternaria</taxon>
        <taxon>Alternaria sect. Alternaria</taxon>
    </lineage>
</organism>
<gene>
    <name evidence="2" type="ORF">AA0113_g12380</name>
</gene>
<dbReference type="EMBL" id="PEJP01000096">
    <property type="protein sequence ID" value="RYO26998.1"/>
    <property type="molecule type" value="Genomic_DNA"/>
</dbReference>
<proteinExistence type="predicted"/>
<name>A0A4Q4PX45_9PLEO</name>
<evidence type="ECO:0000313" key="3">
    <source>
        <dbReference type="Proteomes" id="UP000293823"/>
    </source>
</evidence>
<dbReference type="OrthoDB" id="3801238at2759"/>
<feature type="compositionally biased region" description="Polar residues" evidence="1">
    <location>
        <begin position="496"/>
        <end position="530"/>
    </location>
</feature>
<feature type="region of interest" description="Disordered" evidence="1">
    <location>
        <begin position="373"/>
        <end position="699"/>
    </location>
</feature>
<feature type="region of interest" description="Disordered" evidence="1">
    <location>
        <begin position="163"/>
        <end position="292"/>
    </location>
</feature>
<dbReference type="Proteomes" id="UP000293823">
    <property type="component" value="Unassembled WGS sequence"/>
</dbReference>
<feature type="compositionally biased region" description="Polar residues" evidence="1">
    <location>
        <begin position="283"/>
        <end position="292"/>
    </location>
</feature>
<feature type="region of interest" description="Disordered" evidence="1">
    <location>
        <begin position="115"/>
        <end position="148"/>
    </location>
</feature>
<evidence type="ECO:0000313" key="2">
    <source>
        <dbReference type="EMBL" id="RYO26998.1"/>
    </source>
</evidence>
<reference evidence="3" key="1">
    <citation type="journal article" date="2019" name="bioRxiv">
        <title>Genomics, evolutionary history and diagnostics of the Alternaria alternata species group including apple and Asian pear pathotypes.</title>
        <authorList>
            <person name="Armitage A.D."/>
            <person name="Cockerton H.M."/>
            <person name="Sreenivasaprasad S."/>
            <person name="Woodhall J.W."/>
            <person name="Lane C.R."/>
            <person name="Harrison R.J."/>
            <person name="Clarkson J.P."/>
        </authorList>
    </citation>
    <scope>NUCLEOTIDE SEQUENCE [LARGE SCALE GENOMIC DNA]</scope>
    <source>
        <strain evidence="3">RGR 97.0016</strain>
    </source>
</reference>
<feature type="compositionally biased region" description="Basic and acidic residues" evidence="1">
    <location>
        <begin position="115"/>
        <end position="138"/>
    </location>
</feature>
<feature type="compositionally biased region" description="Polar residues" evidence="1">
    <location>
        <begin position="557"/>
        <end position="568"/>
    </location>
</feature>
<feature type="compositionally biased region" description="Polar residues" evidence="1">
    <location>
        <begin position="462"/>
        <end position="471"/>
    </location>
</feature>
<feature type="compositionally biased region" description="Polar residues" evidence="1">
    <location>
        <begin position="242"/>
        <end position="252"/>
    </location>
</feature>
<feature type="compositionally biased region" description="Basic residues" evidence="1">
    <location>
        <begin position="578"/>
        <end position="588"/>
    </location>
</feature>
<feature type="compositionally biased region" description="Basic and acidic residues" evidence="1">
    <location>
        <begin position="452"/>
        <end position="461"/>
    </location>
</feature>
<accession>A0A4Q4PX45</accession>
<evidence type="ECO:0000256" key="1">
    <source>
        <dbReference type="SAM" id="MobiDB-lite"/>
    </source>
</evidence>
<feature type="compositionally biased region" description="Polar residues" evidence="1">
    <location>
        <begin position="688"/>
        <end position="699"/>
    </location>
</feature>
<keyword evidence="3" id="KW-1185">Reference proteome</keyword>
<feature type="compositionally biased region" description="Polar residues" evidence="1">
    <location>
        <begin position="627"/>
        <end position="636"/>
    </location>
</feature>
<comment type="caution">
    <text evidence="2">The sequence shown here is derived from an EMBL/GenBank/DDBJ whole genome shotgun (WGS) entry which is preliminary data.</text>
</comment>